<dbReference type="GO" id="GO:0003678">
    <property type="term" value="F:DNA helicase activity"/>
    <property type="evidence" value="ECO:0007669"/>
    <property type="project" value="InterPro"/>
</dbReference>
<keyword evidence="4" id="KW-0547">Nucleotide-binding</keyword>
<feature type="domain" description="DNA helicase DnaB-like N-terminal" evidence="3">
    <location>
        <begin position="24"/>
        <end position="107"/>
    </location>
</feature>
<evidence type="ECO:0000256" key="1">
    <source>
        <dbReference type="ARBA" id="ARBA00022705"/>
    </source>
</evidence>
<keyword evidence="4" id="KW-0067">ATP-binding</keyword>
<protein>
    <submittedName>
        <fullName evidence="4">Putative replicative DNA helicase</fullName>
    </submittedName>
</protein>
<dbReference type="KEGG" id="asd:AS9A_P20092"/>
<dbReference type="GO" id="GO:0005524">
    <property type="term" value="F:ATP binding"/>
    <property type="evidence" value="ECO:0007669"/>
    <property type="project" value="InterPro"/>
</dbReference>
<dbReference type="Proteomes" id="UP000009235">
    <property type="component" value="Plasmid pAS9A-2"/>
</dbReference>
<dbReference type="Pfam" id="PF00772">
    <property type="entry name" value="DnaB"/>
    <property type="match status" value="1"/>
</dbReference>
<accession>F6ESL5</accession>
<keyword evidence="4" id="KW-0614">Plasmid</keyword>
<dbReference type="SUPFAM" id="SSF48024">
    <property type="entry name" value="N-terminal domain of DnaB helicase"/>
    <property type="match status" value="1"/>
</dbReference>
<dbReference type="InterPro" id="IPR036185">
    <property type="entry name" value="DNA_heli_DnaB-like_N_sf"/>
</dbReference>
<proteinExistence type="predicted"/>
<sequence length="179" mass="18635">MGEETILISEGDLAEAAGADAEAYEVQLLGALMWAPEHLAATAAGLIGPADFYRPAAGELAAVIIERITDGRDYHPAAILAALTATGKTSGQHGTTLARLLTAATTSPADPLHLPALTYLVAAAAARRAYTAAAVTLDQAARTAPEARLFEQLLTIGHTARARENRMTRIRAWAGHTTG</sequence>
<dbReference type="GO" id="GO:0003677">
    <property type="term" value="F:DNA binding"/>
    <property type="evidence" value="ECO:0007669"/>
    <property type="project" value="UniProtKB-KW"/>
</dbReference>
<evidence type="ECO:0000256" key="2">
    <source>
        <dbReference type="ARBA" id="ARBA00023125"/>
    </source>
</evidence>
<gene>
    <name evidence="4" type="ordered locus">AS9A_P20092</name>
</gene>
<keyword evidence="4" id="KW-0347">Helicase</keyword>
<organism evidence="4 5">
    <name type="scientific">Hoyosella subflava (strain DSM 45089 / JCM 17490 / NBRC 109087 / DQS3-9A1)</name>
    <name type="common">Amycolicicoccus subflavus</name>
    <dbReference type="NCBI Taxonomy" id="443218"/>
    <lineage>
        <taxon>Bacteria</taxon>
        <taxon>Bacillati</taxon>
        <taxon>Actinomycetota</taxon>
        <taxon>Actinomycetes</taxon>
        <taxon>Mycobacteriales</taxon>
        <taxon>Hoyosellaceae</taxon>
        <taxon>Hoyosella</taxon>
    </lineage>
</organism>
<keyword evidence="4" id="KW-0378">Hydrolase</keyword>
<keyword evidence="1" id="KW-0235">DNA replication</keyword>
<dbReference type="GO" id="GO:0006260">
    <property type="term" value="P:DNA replication"/>
    <property type="evidence" value="ECO:0007669"/>
    <property type="project" value="UniProtKB-KW"/>
</dbReference>
<name>F6ESL5_HOYSD</name>
<geneLocation type="plasmid" evidence="4 5">
    <name>pAS9A-2</name>
</geneLocation>
<evidence type="ECO:0000313" key="5">
    <source>
        <dbReference type="Proteomes" id="UP000009235"/>
    </source>
</evidence>
<evidence type="ECO:0000313" key="4">
    <source>
        <dbReference type="EMBL" id="AEF43136.1"/>
    </source>
</evidence>
<dbReference type="InterPro" id="IPR007693">
    <property type="entry name" value="DNA_helicase_DnaB-like_N"/>
</dbReference>
<dbReference type="HOGENOM" id="CLU_124871_0_0_11"/>
<keyword evidence="5" id="KW-1185">Reference proteome</keyword>
<dbReference type="Gene3D" id="1.10.860.10">
    <property type="entry name" value="DNAb Helicase, Chain A"/>
    <property type="match status" value="1"/>
</dbReference>
<keyword evidence="2" id="KW-0238">DNA-binding</keyword>
<dbReference type="EMBL" id="CP002788">
    <property type="protein sequence ID" value="AEF43136.1"/>
    <property type="molecule type" value="Genomic_DNA"/>
</dbReference>
<evidence type="ECO:0000259" key="3">
    <source>
        <dbReference type="Pfam" id="PF00772"/>
    </source>
</evidence>
<dbReference type="AlphaFoldDB" id="F6ESL5"/>
<dbReference type="RefSeq" id="WP_013798143.1">
    <property type="nucleotide sequence ID" value="NC_015561.1"/>
</dbReference>
<reference evidence="4 5" key="1">
    <citation type="journal article" date="2011" name="J. Bacteriol.">
        <title>Complete genome sequence of Amycolicicoccus subflavus DQS3-9A1T, an actinomycete isolated from crude oil-polluted soil.</title>
        <authorList>
            <person name="Cai M."/>
            <person name="Chen W.M."/>
            <person name="Nie Y."/>
            <person name="Chi C.Q."/>
            <person name="Wang Y.N."/>
            <person name="Tang Y.Q."/>
            <person name="Li G.Y."/>
            <person name="Wu X.L."/>
        </authorList>
    </citation>
    <scope>NUCLEOTIDE SEQUENCE [LARGE SCALE GENOMIC DNA]</scope>
    <source>
        <strain evidence="5">DSM 45089 / DQS3-9A1</strain>
        <plasmid evidence="4 5">pAS9A-2</plasmid>
    </source>
</reference>
<dbReference type="OrthoDB" id="4373732at2"/>
<dbReference type="InterPro" id="IPR016136">
    <property type="entry name" value="DNA_helicase_N/primase_C"/>
</dbReference>